<gene>
    <name evidence="2" type="ORF">B0I35DRAFT_484091</name>
</gene>
<feature type="region of interest" description="Disordered" evidence="1">
    <location>
        <begin position="127"/>
        <end position="188"/>
    </location>
</feature>
<feature type="region of interest" description="Disordered" evidence="1">
    <location>
        <begin position="330"/>
        <end position="375"/>
    </location>
</feature>
<dbReference type="EMBL" id="JAGPNK010000020">
    <property type="protein sequence ID" value="KAH7304895.1"/>
    <property type="molecule type" value="Genomic_DNA"/>
</dbReference>
<feature type="compositionally biased region" description="Polar residues" evidence="1">
    <location>
        <begin position="203"/>
        <end position="215"/>
    </location>
</feature>
<dbReference type="Proteomes" id="UP000813444">
    <property type="component" value="Unassembled WGS sequence"/>
</dbReference>
<comment type="caution">
    <text evidence="2">The sequence shown here is derived from an EMBL/GenBank/DDBJ whole genome shotgun (WGS) entry which is preliminary data.</text>
</comment>
<feature type="compositionally biased region" description="Acidic residues" evidence="1">
    <location>
        <begin position="337"/>
        <end position="346"/>
    </location>
</feature>
<feature type="compositionally biased region" description="Basic and acidic residues" evidence="1">
    <location>
        <begin position="140"/>
        <end position="159"/>
    </location>
</feature>
<evidence type="ECO:0000313" key="3">
    <source>
        <dbReference type="Proteomes" id="UP000813444"/>
    </source>
</evidence>
<proteinExistence type="predicted"/>
<feature type="region of interest" description="Disordered" evidence="1">
    <location>
        <begin position="245"/>
        <end position="318"/>
    </location>
</feature>
<dbReference type="OrthoDB" id="4588713at2759"/>
<dbReference type="AlphaFoldDB" id="A0A8K0SAL8"/>
<sequence>MDSTSSPLSGNPEPSTAPSSATRQPTYTTAGTIYDPSSAAPLQPPARRGRALRGTMATSQADTIYQPKPVFETMPPLGRNAANRANLRHQYTPLQQNYDRASGPSRESGMVFLRSDMPARLSNAVNGKITEPTSPLPSQLDEHGQDDREYNHVRSKDQYRDDEDMASKPLQGLPINSLHNLASYPNPHRDNARRVILAASSDVSEQMRNSTQSGSWGHATPRGITALDRDASYFENTSTSTATFLPYGTSATGQGPVSSSAGDRLLSSATSPGLSPYTTGTGPVQYRDNKTSAAEGSLSLGLGAPKPLTAGPPGARQYRRPVLETTVQSVRPNSDTEAVDDLEDSSGDGLATSPNTTNAVFLPSTTPSPSESLSNRWHDARNLKKGAAGLAAFVPT</sequence>
<protein>
    <submittedName>
        <fullName evidence="2">Uncharacterized protein</fullName>
    </submittedName>
</protein>
<feature type="region of interest" description="Disordered" evidence="1">
    <location>
        <begin position="203"/>
        <end position="222"/>
    </location>
</feature>
<keyword evidence="3" id="KW-1185">Reference proteome</keyword>
<feature type="region of interest" description="Disordered" evidence="1">
    <location>
        <begin position="1"/>
        <end position="73"/>
    </location>
</feature>
<feature type="compositionally biased region" description="Low complexity" evidence="1">
    <location>
        <begin position="362"/>
        <end position="374"/>
    </location>
</feature>
<name>A0A8K0SAL8_9HYPO</name>
<accession>A0A8K0SAL8</accession>
<organism evidence="2 3">
    <name type="scientific">Stachybotrys elegans</name>
    <dbReference type="NCBI Taxonomy" id="80388"/>
    <lineage>
        <taxon>Eukaryota</taxon>
        <taxon>Fungi</taxon>
        <taxon>Dikarya</taxon>
        <taxon>Ascomycota</taxon>
        <taxon>Pezizomycotina</taxon>
        <taxon>Sordariomycetes</taxon>
        <taxon>Hypocreomycetidae</taxon>
        <taxon>Hypocreales</taxon>
        <taxon>Stachybotryaceae</taxon>
        <taxon>Stachybotrys</taxon>
    </lineage>
</organism>
<feature type="compositionally biased region" description="Polar residues" evidence="1">
    <location>
        <begin position="1"/>
        <end position="31"/>
    </location>
</feature>
<evidence type="ECO:0000313" key="2">
    <source>
        <dbReference type="EMBL" id="KAH7304895.1"/>
    </source>
</evidence>
<reference evidence="2" key="1">
    <citation type="journal article" date="2021" name="Nat. Commun.">
        <title>Genetic determinants of endophytism in the Arabidopsis root mycobiome.</title>
        <authorList>
            <person name="Mesny F."/>
            <person name="Miyauchi S."/>
            <person name="Thiergart T."/>
            <person name="Pickel B."/>
            <person name="Atanasova L."/>
            <person name="Karlsson M."/>
            <person name="Huettel B."/>
            <person name="Barry K.W."/>
            <person name="Haridas S."/>
            <person name="Chen C."/>
            <person name="Bauer D."/>
            <person name="Andreopoulos W."/>
            <person name="Pangilinan J."/>
            <person name="LaButti K."/>
            <person name="Riley R."/>
            <person name="Lipzen A."/>
            <person name="Clum A."/>
            <person name="Drula E."/>
            <person name="Henrissat B."/>
            <person name="Kohler A."/>
            <person name="Grigoriev I.V."/>
            <person name="Martin F.M."/>
            <person name="Hacquard S."/>
        </authorList>
    </citation>
    <scope>NUCLEOTIDE SEQUENCE</scope>
    <source>
        <strain evidence="2">MPI-CAGE-CH-0235</strain>
    </source>
</reference>
<feature type="compositionally biased region" description="Polar residues" evidence="1">
    <location>
        <begin position="245"/>
        <end position="282"/>
    </location>
</feature>
<evidence type="ECO:0000256" key="1">
    <source>
        <dbReference type="SAM" id="MobiDB-lite"/>
    </source>
</evidence>